<reference evidence="8 9" key="1">
    <citation type="journal article" date="2012" name="Genome Biol.">
        <title>The genome of the polar eukaryotic microalga coccomyxa subellipsoidea reveals traits of cold adaptation.</title>
        <authorList>
            <person name="Blanc G."/>
            <person name="Agarkova I."/>
            <person name="Grimwood J."/>
            <person name="Kuo A."/>
            <person name="Brueggeman A."/>
            <person name="Dunigan D."/>
            <person name="Gurnon J."/>
            <person name="Ladunga I."/>
            <person name="Lindquist E."/>
            <person name="Lucas S."/>
            <person name="Pangilinan J."/>
            <person name="Proschold T."/>
            <person name="Salamov A."/>
            <person name="Schmutz J."/>
            <person name="Weeks D."/>
            <person name="Yamada T."/>
            <person name="Claverie J.M."/>
            <person name="Grigoriev I."/>
            <person name="Van Etten J."/>
            <person name="Lomsadze A."/>
            <person name="Borodovsky M."/>
        </authorList>
    </citation>
    <scope>NUCLEOTIDE SEQUENCE [LARGE SCALE GENOMIC DNA]</scope>
    <source>
        <strain evidence="8 9">C-169</strain>
    </source>
</reference>
<dbReference type="InterPro" id="IPR006379">
    <property type="entry name" value="HAD-SF_hydro_IIB"/>
</dbReference>
<dbReference type="STRING" id="574566.I0YYH2"/>
<dbReference type="GeneID" id="17041433"/>
<dbReference type="eggNOG" id="ENOG502QTVT">
    <property type="taxonomic scope" value="Eukaryota"/>
</dbReference>
<dbReference type="NCBIfam" id="TIGR01482">
    <property type="entry name" value="SPP-subfamily"/>
    <property type="match status" value="1"/>
</dbReference>
<dbReference type="AlphaFoldDB" id="I0YYH2"/>
<gene>
    <name evidence="8" type="ORF">COCSUDRAFT_15248</name>
</gene>
<comment type="pathway">
    <text evidence="2 6">Glycan biosynthesis; sucrose biosynthesis; sucrose from D-fructose 6-phosphate and UDP-alpha-D-glucose: step 2/2.</text>
</comment>
<evidence type="ECO:0000259" key="7">
    <source>
        <dbReference type="Pfam" id="PF05116"/>
    </source>
</evidence>
<evidence type="ECO:0000256" key="5">
    <source>
        <dbReference type="ARBA" id="ARBA00048036"/>
    </source>
</evidence>
<keyword evidence="6" id="KW-0460">Magnesium</keyword>
<name>I0YYH2_COCSC</name>
<dbReference type="NCBIfam" id="TIGR01485">
    <property type="entry name" value="SPP_plant-cyano"/>
    <property type="match status" value="1"/>
</dbReference>
<dbReference type="SFLD" id="SFLDG01140">
    <property type="entry name" value="C2.B:_Phosphomannomutase_and_P"/>
    <property type="match status" value="1"/>
</dbReference>
<dbReference type="Gene3D" id="3.40.50.1000">
    <property type="entry name" value="HAD superfamily/HAD-like"/>
    <property type="match status" value="1"/>
</dbReference>
<comment type="similarity">
    <text evidence="3 6">Belongs to the sucrose phosphatase family.</text>
</comment>
<dbReference type="UniPathway" id="UPA00371">
    <property type="reaction ID" value="UER00546"/>
</dbReference>
<dbReference type="EC" id="3.1.3.24" evidence="6"/>
<dbReference type="OrthoDB" id="531008at2759"/>
<dbReference type="InterPro" id="IPR036412">
    <property type="entry name" value="HAD-like_sf"/>
</dbReference>
<dbReference type="InterPro" id="IPR051518">
    <property type="entry name" value="Sucrose_Phosphatase"/>
</dbReference>
<evidence type="ECO:0000256" key="2">
    <source>
        <dbReference type="ARBA" id="ARBA00005070"/>
    </source>
</evidence>
<dbReference type="PANTHER" id="PTHR46521">
    <property type="entry name" value="SUCROSE-PHOSPHATASE 2-RELATED"/>
    <property type="match status" value="1"/>
</dbReference>
<comment type="caution">
    <text evidence="8">The sequence shown here is derived from an EMBL/GenBank/DDBJ whole genome shotgun (WGS) entry which is preliminary data.</text>
</comment>
<dbReference type="NCBIfam" id="TIGR01484">
    <property type="entry name" value="HAD-SF-IIB"/>
    <property type="match status" value="1"/>
</dbReference>
<comment type="subunit">
    <text evidence="6">Homodimer.</text>
</comment>
<proteinExistence type="inferred from homology"/>
<organism evidence="8 9">
    <name type="scientific">Coccomyxa subellipsoidea (strain C-169)</name>
    <name type="common">Green microalga</name>
    <dbReference type="NCBI Taxonomy" id="574566"/>
    <lineage>
        <taxon>Eukaryota</taxon>
        <taxon>Viridiplantae</taxon>
        <taxon>Chlorophyta</taxon>
        <taxon>core chlorophytes</taxon>
        <taxon>Trebouxiophyceae</taxon>
        <taxon>Trebouxiophyceae incertae sedis</taxon>
        <taxon>Coccomyxaceae</taxon>
        <taxon>Coccomyxa</taxon>
        <taxon>Coccomyxa subellipsoidea</taxon>
    </lineage>
</organism>
<dbReference type="PANTHER" id="PTHR46521:SF4">
    <property type="entry name" value="SUCROSE-PHOSPHATASE 2-RELATED"/>
    <property type="match status" value="1"/>
</dbReference>
<dbReference type="EMBL" id="AGSI01000007">
    <property type="protein sequence ID" value="EIE23441.1"/>
    <property type="molecule type" value="Genomic_DNA"/>
</dbReference>
<dbReference type="RefSeq" id="XP_005647985.1">
    <property type="nucleotide sequence ID" value="XM_005647928.1"/>
</dbReference>
<feature type="domain" description="Sucrose phosphatase-like" evidence="7">
    <location>
        <begin position="11"/>
        <end position="273"/>
    </location>
</feature>
<protein>
    <recommendedName>
        <fullName evidence="6">Sucrose-phosphatase</fullName>
        <ecNumber evidence="6">3.1.3.24</ecNumber>
    </recommendedName>
</protein>
<dbReference type="GO" id="GO:0005986">
    <property type="term" value="P:sucrose biosynthetic process"/>
    <property type="evidence" value="ECO:0007669"/>
    <property type="project" value="UniProtKB-UniRule"/>
</dbReference>
<dbReference type="SUPFAM" id="SSF56784">
    <property type="entry name" value="HAD-like"/>
    <property type="match status" value="1"/>
</dbReference>
<dbReference type="InterPro" id="IPR023214">
    <property type="entry name" value="HAD_sf"/>
</dbReference>
<dbReference type="KEGG" id="csl:COCSUDRAFT_15248"/>
<evidence type="ECO:0000256" key="4">
    <source>
        <dbReference type="ARBA" id="ARBA00022801"/>
    </source>
</evidence>
<dbReference type="GO" id="GO:0050307">
    <property type="term" value="F:sucrose-phosphate phosphatase activity"/>
    <property type="evidence" value="ECO:0007669"/>
    <property type="project" value="UniProtKB-UniRule"/>
</dbReference>
<comment type="catalytic activity">
    <reaction evidence="5 6">
        <text>sucrose 6(F)-phosphate + H2O = sucrose + phosphate</text>
        <dbReference type="Rhea" id="RHEA:19289"/>
        <dbReference type="ChEBI" id="CHEBI:15377"/>
        <dbReference type="ChEBI" id="CHEBI:17992"/>
        <dbReference type="ChEBI" id="CHEBI:43474"/>
        <dbReference type="ChEBI" id="CHEBI:57723"/>
        <dbReference type="EC" id="3.1.3.24"/>
    </reaction>
</comment>
<comment type="function">
    <text evidence="6">Catalyzes the final step of sucrose synthesis.</text>
</comment>
<evidence type="ECO:0000313" key="9">
    <source>
        <dbReference type="Proteomes" id="UP000007264"/>
    </source>
</evidence>
<evidence type="ECO:0000256" key="1">
    <source>
        <dbReference type="ARBA" id="ARBA00001946"/>
    </source>
</evidence>
<dbReference type="Proteomes" id="UP000007264">
    <property type="component" value="Unassembled WGS sequence"/>
</dbReference>
<dbReference type="SFLD" id="SFLDG01141">
    <property type="entry name" value="C2.B.1:_Sucrose_Phosphatase_Li"/>
    <property type="match status" value="1"/>
</dbReference>
<dbReference type="GO" id="GO:0000287">
    <property type="term" value="F:magnesium ion binding"/>
    <property type="evidence" value="ECO:0007669"/>
    <property type="project" value="UniProtKB-UniRule"/>
</dbReference>
<dbReference type="Gene3D" id="3.90.1070.10">
    <property type="match status" value="1"/>
</dbReference>
<dbReference type="InterPro" id="IPR012847">
    <property type="entry name" value="Sucrose_phosphatase_pln/cyn"/>
</dbReference>
<dbReference type="Pfam" id="PF05116">
    <property type="entry name" value="S6PP"/>
    <property type="match status" value="1"/>
</dbReference>
<comment type="cofactor">
    <cofactor evidence="1 6">
        <name>Mg(2+)</name>
        <dbReference type="ChEBI" id="CHEBI:18420"/>
    </cofactor>
</comment>
<evidence type="ECO:0000313" key="8">
    <source>
        <dbReference type="EMBL" id="EIE23441.1"/>
    </source>
</evidence>
<evidence type="ECO:0000256" key="6">
    <source>
        <dbReference type="RuleBase" id="RU368007"/>
    </source>
</evidence>
<evidence type="ECO:0000256" key="3">
    <source>
        <dbReference type="ARBA" id="ARBA00007211"/>
    </source>
</evidence>
<accession>I0YYH2</accession>
<keyword evidence="4 6" id="KW-0378">Hydrolase</keyword>
<dbReference type="SFLD" id="SFLDS00003">
    <property type="entry name" value="Haloacid_Dehalogenase"/>
    <property type="match status" value="1"/>
</dbReference>
<keyword evidence="9" id="KW-1185">Reference proteome</keyword>
<dbReference type="InterPro" id="IPR006380">
    <property type="entry name" value="SPP-like_dom"/>
</dbReference>
<sequence length="277" mass="30107">MAANVLSHPHRFILVSDLDWTMVDHNDKENKALNAFNQLWESKFAKDSLLVFSTGRSHALYSELRKEVPLGNPDVLVCSVGTEIFFEAAGTSPEANKDWAAELDQGWDRAKAIEIAGKFSELSPQASSSLPKTQHEQRPHKLSYYVGVKGDEAKGVISRLQDALSQAGVRAKLIYSGGVDLDILPEGASKGKGLEFLLRQIKEAGNAPKDGVMVCGDSGNDVELFAVPGVRGCMVVNAHDELKDWCNANASPQIFQASQRCAGGISEALEHFKLISQ</sequence>